<evidence type="ECO:0000313" key="1">
    <source>
        <dbReference type="EMBL" id="KAA6380527.1"/>
    </source>
</evidence>
<sequence length="126" mass="14928">MRVRAPTILEPQWYLNKEVRQGDTGITNHNLLYETNPILIKQELKIRPLEFFRIRLLEVSTRCPCSFSLLGRHLIFFEGLVDIYGSWFKASSNGIYPECYFPTRNQWLGSVTKSVWFNFEFDLVYV</sequence>
<proteinExistence type="predicted"/>
<organism evidence="1 2">
    <name type="scientific">Streblomastix strix</name>
    <dbReference type="NCBI Taxonomy" id="222440"/>
    <lineage>
        <taxon>Eukaryota</taxon>
        <taxon>Metamonada</taxon>
        <taxon>Preaxostyla</taxon>
        <taxon>Oxymonadida</taxon>
        <taxon>Streblomastigidae</taxon>
        <taxon>Streblomastix</taxon>
    </lineage>
</organism>
<evidence type="ECO:0000313" key="2">
    <source>
        <dbReference type="Proteomes" id="UP000324800"/>
    </source>
</evidence>
<dbReference type="EMBL" id="SNRW01007846">
    <property type="protein sequence ID" value="KAA6380527.1"/>
    <property type="molecule type" value="Genomic_DNA"/>
</dbReference>
<protein>
    <submittedName>
        <fullName evidence="1">Uncharacterized protein</fullName>
    </submittedName>
</protein>
<reference evidence="1 2" key="1">
    <citation type="submission" date="2019-03" db="EMBL/GenBank/DDBJ databases">
        <title>Single cell metagenomics reveals metabolic interactions within the superorganism composed of flagellate Streblomastix strix and complex community of Bacteroidetes bacteria on its surface.</title>
        <authorList>
            <person name="Treitli S.C."/>
            <person name="Kolisko M."/>
            <person name="Husnik F."/>
            <person name="Keeling P."/>
            <person name="Hampl V."/>
        </authorList>
    </citation>
    <scope>NUCLEOTIDE SEQUENCE [LARGE SCALE GENOMIC DNA]</scope>
    <source>
        <strain evidence="1">ST1C</strain>
    </source>
</reference>
<dbReference type="AlphaFoldDB" id="A0A5J4VDF6"/>
<comment type="caution">
    <text evidence="1">The sequence shown here is derived from an EMBL/GenBank/DDBJ whole genome shotgun (WGS) entry which is preliminary data.</text>
</comment>
<dbReference type="Proteomes" id="UP000324800">
    <property type="component" value="Unassembled WGS sequence"/>
</dbReference>
<gene>
    <name evidence="1" type="ORF">EZS28_023946</name>
</gene>
<accession>A0A5J4VDF6</accession>
<name>A0A5J4VDF6_9EUKA</name>